<gene>
    <name evidence="5" type="ORF">GCM10009838_76010</name>
</gene>
<dbReference type="SUPFAM" id="SSF53822">
    <property type="entry name" value="Periplasmic binding protein-like I"/>
    <property type="match status" value="1"/>
</dbReference>
<evidence type="ECO:0000256" key="1">
    <source>
        <dbReference type="ARBA" id="ARBA00023015"/>
    </source>
</evidence>
<dbReference type="PANTHER" id="PTHR30146">
    <property type="entry name" value="LACI-RELATED TRANSCRIPTIONAL REPRESSOR"/>
    <property type="match status" value="1"/>
</dbReference>
<keyword evidence="2 5" id="KW-0238">DNA-binding</keyword>
<evidence type="ECO:0000313" key="6">
    <source>
        <dbReference type="Proteomes" id="UP001499854"/>
    </source>
</evidence>
<dbReference type="Pfam" id="PF13377">
    <property type="entry name" value="Peripla_BP_3"/>
    <property type="match status" value="1"/>
</dbReference>
<dbReference type="EMBL" id="BAAAQM010000065">
    <property type="protein sequence ID" value="GAA1999414.1"/>
    <property type="molecule type" value="Genomic_DNA"/>
</dbReference>
<dbReference type="Gene3D" id="3.40.50.2300">
    <property type="match status" value="2"/>
</dbReference>
<dbReference type="SUPFAM" id="SSF47413">
    <property type="entry name" value="lambda repressor-like DNA-binding domains"/>
    <property type="match status" value="1"/>
</dbReference>
<dbReference type="CDD" id="cd01574">
    <property type="entry name" value="PBP1_LacI"/>
    <property type="match status" value="1"/>
</dbReference>
<keyword evidence="6" id="KW-1185">Reference proteome</keyword>
<dbReference type="InterPro" id="IPR046335">
    <property type="entry name" value="LacI/GalR-like_sensor"/>
</dbReference>
<accession>A0ABP5EJ24</accession>
<dbReference type="RefSeq" id="WP_344662048.1">
    <property type="nucleotide sequence ID" value="NZ_BAAAQM010000065.1"/>
</dbReference>
<dbReference type="InterPro" id="IPR000843">
    <property type="entry name" value="HTH_LacI"/>
</dbReference>
<dbReference type="SMART" id="SM00354">
    <property type="entry name" value="HTH_LACI"/>
    <property type="match status" value="1"/>
</dbReference>
<dbReference type="InterPro" id="IPR028082">
    <property type="entry name" value="Peripla_BP_I"/>
</dbReference>
<reference evidence="6" key="1">
    <citation type="journal article" date="2019" name="Int. J. Syst. Evol. Microbiol.">
        <title>The Global Catalogue of Microorganisms (GCM) 10K type strain sequencing project: providing services to taxonomists for standard genome sequencing and annotation.</title>
        <authorList>
            <consortium name="The Broad Institute Genomics Platform"/>
            <consortium name="The Broad Institute Genome Sequencing Center for Infectious Disease"/>
            <person name="Wu L."/>
            <person name="Ma J."/>
        </authorList>
    </citation>
    <scope>NUCLEOTIDE SEQUENCE [LARGE SCALE GENOMIC DNA]</scope>
    <source>
        <strain evidence="6">JCM 16013</strain>
    </source>
</reference>
<dbReference type="Gene3D" id="1.10.260.40">
    <property type="entry name" value="lambda repressor-like DNA-binding domains"/>
    <property type="match status" value="1"/>
</dbReference>
<proteinExistence type="predicted"/>
<evidence type="ECO:0000259" key="4">
    <source>
        <dbReference type="PROSITE" id="PS50932"/>
    </source>
</evidence>
<keyword evidence="3" id="KW-0804">Transcription</keyword>
<comment type="caution">
    <text evidence="5">The sequence shown here is derived from an EMBL/GenBank/DDBJ whole genome shotgun (WGS) entry which is preliminary data.</text>
</comment>
<organism evidence="5 6">
    <name type="scientific">Catenulispora subtropica</name>
    <dbReference type="NCBI Taxonomy" id="450798"/>
    <lineage>
        <taxon>Bacteria</taxon>
        <taxon>Bacillati</taxon>
        <taxon>Actinomycetota</taxon>
        <taxon>Actinomycetes</taxon>
        <taxon>Catenulisporales</taxon>
        <taxon>Catenulisporaceae</taxon>
        <taxon>Catenulispora</taxon>
    </lineage>
</organism>
<evidence type="ECO:0000256" key="3">
    <source>
        <dbReference type="ARBA" id="ARBA00023163"/>
    </source>
</evidence>
<feature type="domain" description="HTH lacI-type" evidence="4">
    <location>
        <begin position="1"/>
        <end position="53"/>
    </location>
</feature>
<name>A0ABP5EJ24_9ACTN</name>
<sequence>MSDVAELAGFSHQTVSRVLSGHPNVRPHTRARVMAAIQELGYRPNLAARALATGRTQTLGVVCLNSTLYGPASMLYAIEEAAQAAGYWVTTASIRAFDRTSLRKAIARLVDQKVDGIVVIAPLASAREVLDELPGDIPVVTVEGDSERSEALVRVDQVLGARLATEHLLAAGHKTVWHVAGPPEWLDAQGRVAGWRAALEAVGAEVVAPLTGDWSAESGYKAGQLLARIGELSAVFVANDPMALGVLRALHERGRRVPEDVSVVGFDDIPESAYYTPPLTTVRQNFDEVGLKSLQLLLDRIAGRVDGSRDVVVAPELVVRQSTAAPRSD</sequence>
<evidence type="ECO:0000313" key="5">
    <source>
        <dbReference type="EMBL" id="GAA1999414.1"/>
    </source>
</evidence>
<dbReference type="InterPro" id="IPR010982">
    <property type="entry name" value="Lambda_DNA-bd_dom_sf"/>
</dbReference>
<evidence type="ECO:0000256" key="2">
    <source>
        <dbReference type="ARBA" id="ARBA00023125"/>
    </source>
</evidence>
<dbReference type="Pfam" id="PF00356">
    <property type="entry name" value="LacI"/>
    <property type="match status" value="1"/>
</dbReference>
<dbReference type="CDD" id="cd01392">
    <property type="entry name" value="HTH_LacI"/>
    <property type="match status" value="1"/>
</dbReference>
<dbReference type="PROSITE" id="PS50932">
    <property type="entry name" value="HTH_LACI_2"/>
    <property type="match status" value="1"/>
</dbReference>
<keyword evidence="1" id="KW-0805">Transcription regulation</keyword>
<protein>
    <submittedName>
        <fullName evidence="5">LacI family DNA-binding transcriptional regulator</fullName>
    </submittedName>
</protein>
<dbReference type="Proteomes" id="UP001499854">
    <property type="component" value="Unassembled WGS sequence"/>
</dbReference>
<dbReference type="GO" id="GO:0003677">
    <property type="term" value="F:DNA binding"/>
    <property type="evidence" value="ECO:0007669"/>
    <property type="project" value="UniProtKB-KW"/>
</dbReference>
<dbReference type="PANTHER" id="PTHR30146:SF109">
    <property type="entry name" value="HTH-TYPE TRANSCRIPTIONAL REGULATOR GALS"/>
    <property type="match status" value="1"/>
</dbReference>